<reference evidence="1" key="1">
    <citation type="journal article" date="2016" name="Nat. Genet.">
        <title>The genome sequences of Arachis duranensis and Arachis ipaensis, the diploid ancestors of cultivated peanut.</title>
        <authorList>
            <person name="Bertioli D.J."/>
            <person name="Cannon S.B."/>
            <person name="Froenicke L."/>
            <person name="Huang G."/>
            <person name="Farmer A.D."/>
            <person name="Cannon E.K."/>
            <person name="Liu X."/>
            <person name="Gao D."/>
            <person name="Clevenger J."/>
            <person name="Dash S."/>
            <person name="Ren L."/>
            <person name="Moretzsohn M.C."/>
            <person name="Shirasawa K."/>
            <person name="Huang W."/>
            <person name="Vidigal B."/>
            <person name="Abernathy B."/>
            <person name="Chu Y."/>
            <person name="Niederhuth C.E."/>
            <person name="Umale P."/>
            <person name="Araujo A.C."/>
            <person name="Kozik A."/>
            <person name="Kim K.D."/>
            <person name="Burow M.D."/>
            <person name="Varshney R.K."/>
            <person name="Wang X."/>
            <person name="Zhang X."/>
            <person name="Barkley N."/>
            <person name="Guimaraes P.M."/>
            <person name="Isobe S."/>
            <person name="Guo B."/>
            <person name="Liao B."/>
            <person name="Stalker H.T."/>
            <person name="Schmitz R.J."/>
            <person name="Scheffler B.E."/>
            <person name="Leal-Bertioli S.C."/>
            <person name="Xun X."/>
            <person name="Jackson S.A."/>
            <person name="Michelmore R."/>
            <person name="Ozias-Akins P."/>
        </authorList>
    </citation>
    <scope>NUCLEOTIDE SEQUENCE [LARGE SCALE GENOMIC DNA]</scope>
    <source>
        <strain evidence="1">cv. V14167</strain>
    </source>
</reference>
<protein>
    <submittedName>
        <fullName evidence="2">Uncharacterized protein LOC127747633</fullName>
    </submittedName>
</protein>
<dbReference type="GeneID" id="127747633"/>
<name>A0A9C6TPE3_ARADU</name>
<accession>A0A9C6TPE3</accession>
<organism evidence="1 2">
    <name type="scientific">Arachis duranensis</name>
    <name type="common">Wild peanut</name>
    <dbReference type="NCBI Taxonomy" id="130453"/>
    <lineage>
        <taxon>Eukaryota</taxon>
        <taxon>Viridiplantae</taxon>
        <taxon>Streptophyta</taxon>
        <taxon>Embryophyta</taxon>
        <taxon>Tracheophyta</taxon>
        <taxon>Spermatophyta</taxon>
        <taxon>Magnoliopsida</taxon>
        <taxon>eudicotyledons</taxon>
        <taxon>Gunneridae</taxon>
        <taxon>Pentapetalae</taxon>
        <taxon>rosids</taxon>
        <taxon>fabids</taxon>
        <taxon>Fabales</taxon>
        <taxon>Fabaceae</taxon>
        <taxon>Papilionoideae</taxon>
        <taxon>50 kb inversion clade</taxon>
        <taxon>dalbergioids sensu lato</taxon>
        <taxon>Dalbergieae</taxon>
        <taxon>Pterocarpus clade</taxon>
        <taxon>Arachis</taxon>
    </lineage>
</organism>
<reference evidence="2" key="2">
    <citation type="submission" date="2025-08" db="UniProtKB">
        <authorList>
            <consortium name="RefSeq"/>
        </authorList>
    </citation>
    <scope>IDENTIFICATION</scope>
    <source>
        <tissue evidence="2">Whole plant</tissue>
    </source>
</reference>
<dbReference type="KEGG" id="adu:127747633"/>
<evidence type="ECO:0000313" key="1">
    <source>
        <dbReference type="Proteomes" id="UP000515211"/>
    </source>
</evidence>
<evidence type="ECO:0000313" key="2">
    <source>
        <dbReference type="RefSeq" id="XP_052117697.1"/>
    </source>
</evidence>
<gene>
    <name evidence="2" type="primary">LOC127747633</name>
</gene>
<proteinExistence type="predicted"/>
<sequence length="107" mass="12268">MMPNVFQIKCSTLSKFFFHHSKRRLRHHHSPLSASPLTTPGRLCTHSSSPLTTPSLVFNILPLLFAVRSHQDDAALNGKPLFIRSPSSRRIILKMRVKIEMLIMMVY</sequence>
<keyword evidence="1" id="KW-1185">Reference proteome</keyword>
<dbReference type="RefSeq" id="XP_052117697.1">
    <property type="nucleotide sequence ID" value="XM_052261737.1"/>
</dbReference>
<dbReference type="Proteomes" id="UP000515211">
    <property type="component" value="Chromosome 5"/>
</dbReference>
<dbReference type="AlphaFoldDB" id="A0A9C6TPE3"/>